<evidence type="ECO:0000256" key="2">
    <source>
        <dbReference type="ARBA" id="ARBA00009840"/>
    </source>
</evidence>
<protein>
    <recommendedName>
        <fullName evidence="8">DNA recombination protein RmuC</fullName>
    </recommendedName>
</protein>
<comment type="similarity">
    <text evidence="2">Belongs to the RmuC family.</text>
</comment>
<accession>I7ZJK3</accession>
<dbReference type="STRING" id="1172194.WQQ_22410"/>
<evidence type="ECO:0000256" key="3">
    <source>
        <dbReference type="ARBA" id="ARBA00023054"/>
    </source>
</evidence>
<evidence type="ECO:0000313" key="6">
    <source>
        <dbReference type="EMBL" id="EIT72104.1"/>
    </source>
</evidence>
<feature type="coiled-coil region" evidence="5">
    <location>
        <begin position="31"/>
        <end position="97"/>
    </location>
</feature>
<dbReference type="PANTHER" id="PTHR30563:SF0">
    <property type="entry name" value="DNA RECOMBINATION PROTEIN RMUC"/>
    <property type="match status" value="1"/>
</dbReference>
<dbReference type="AlphaFoldDB" id="I7ZJK3"/>
<reference evidence="6 7" key="1">
    <citation type="journal article" date="2012" name="J. Bacteriol.">
        <title>Genome Sequence of n-Alkane-Degrading Hydrocarboniphaga effusa Strain AP103T (ATCC BAA-332T).</title>
        <authorList>
            <person name="Chang H.K."/>
            <person name="Zylstra G.J."/>
            <person name="Chae J.C."/>
        </authorList>
    </citation>
    <scope>NUCLEOTIDE SEQUENCE [LARGE SCALE GENOMIC DNA]</scope>
    <source>
        <strain evidence="6 7">AP103</strain>
    </source>
</reference>
<dbReference type="InterPro" id="IPR003798">
    <property type="entry name" value="DNA_recombination_RmuC"/>
</dbReference>
<organism evidence="6 7">
    <name type="scientific">Hydrocarboniphaga effusa AP103</name>
    <dbReference type="NCBI Taxonomy" id="1172194"/>
    <lineage>
        <taxon>Bacteria</taxon>
        <taxon>Pseudomonadati</taxon>
        <taxon>Pseudomonadota</taxon>
        <taxon>Gammaproteobacteria</taxon>
        <taxon>Nevskiales</taxon>
        <taxon>Nevskiaceae</taxon>
        <taxon>Hydrocarboniphaga</taxon>
    </lineage>
</organism>
<keyword evidence="7" id="KW-1185">Reference proteome</keyword>
<comment type="caution">
    <text evidence="6">The sequence shown here is derived from an EMBL/GenBank/DDBJ whole genome shotgun (WGS) entry which is preliminary data.</text>
</comment>
<gene>
    <name evidence="6" type="ORF">WQQ_22410</name>
</gene>
<dbReference type="EMBL" id="AKGD01000001">
    <property type="protein sequence ID" value="EIT72104.1"/>
    <property type="molecule type" value="Genomic_DNA"/>
</dbReference>
<name>I7ZJK3_9GAMM</name>
<keyword evidence="4" id="KW-0233">DNA recombination</keyword>
<evidence type="ECO:0000256" key="4">
    <source>
        <dbReference type="ARBA" id="ARBA00023172"/>
    </source>
</evidence>
<dbReference type="PANTHER" id="PTHR30563">
    <property type="entry name" value="DNA RECOMBINATION PROTEIN RMUC"/>
    <property type="match status" value="1"/>
</dbReference>
<evidence type="ECO:0008006" key="8">
    <source>
        <dbReference type="Google" id="ProtNLM"/>
    </source>
</evidence>
<comment type="function">
    <text evidence="1">Involved in DNA recombination.</text>
</comment>
<evidence type="ECO:0000256" key="5">
    <source>
        <dbReference type="SAM" id="Coils"/>
    </source>
</evidence>
<dbReference type="Proteomes" id="UP000003704">
    <property type="component" value="Unassembled WGS sequence"/>
</dbReference>
<dbReference type="RefSeq" id="WP_007185184.1">
    <property type="nucleotide sequence ID" value="NZ_AKGD01000001.1"/>
</dbReference>
<evidence type="ECO:0000313" key="7">
    <source>
        <dbReference type="Proteomes" id="UP000003704"/>
    </source>
</evidence>
<keyword evidence="3 5" id="KW-0175">Coiled coil</keyword>
<dbReference type="Pfam" id="PF02646">
    <property type="entry name" value="RmuC"/>
    <property type="match status" value="1"/>
</dbReference>
<dbReference type="OrthoDB" id="9765111at2"/>
<sequence length="528" mass="58923">MTLSLALAAVFALVAGVALGWLIGRLKVAALADRAAQVDAARAEAEALRRQLSESAAATAGREATLAEQLRQLQSRAQEFEQRARVLDEQRVAATERAMQAESQVRIVEGARDAARVQHAELQSRHDVLLQQHEALASTERKLQGELSALRTSTDALREQLQQQKVWFEEQTRHLRTEAENLTGKILEEKTQRFTALNAERLGELLNPLREQLGDFKQKVEQVYTDEAKERSALKAQVEQLHSLNKALSDRTEDLTQALTSNSKVQGDWGEMVLKRLFEESGLARGREYEIQDSIESEAGRTQRPDAVIYLPEDRQLVVDSKVSLTAWTDYCAARDEAERAACLKRHLGSVRAHLRELALRDYTRSPDLHTVDFVVMFVPIEAALLEALRGDDKLYAEAFKSKVVLVSPTTLFAVIKMVEGMWSVRRREQNAEKIAEAGGKLYDKLEMFVASFESVRKGLASANKALDDAWDHLSSKRGNALKLAKDMRDMGLRTKGKARIVELVAAQEALPLADDAEPEADEDAPNP</sequence>
<dbReference type="PATRIC" id="fig|1172194.4.peg.2165"/>
<evidence type="ECO:0000256" key="1">
    <source>
        <dbReference type="ARBA" id="ARBA00003416"/>
    </source>
</evidence>
<dbReference type="GO" id="GO:0006310">
    <property type="term" value="P:DNA recombination"/>
    <property type="evidence" value="ECO:0007669"/>
    <property type="project" value="UniProtKB-KW"/>
</dbReference>
<proteinExistence type="inferred from homology"/>